<name>A0A2T3IKA4_9GAMM</name>
<dbReference type="SMART" id="SM00710">
    <property type="entry name" value="PbH1"/>
    <property type="match status" value="11"/>
</dbReference>
<evidence type="ECO:0000256" key="1">
    <source>
        <dbReference type="SAM" id="MobiDB-lite"/>
    </source>
</evidence>
<dbReference type="Pfam" id="PF18483">
    <property type="entry name" value="Lectin_L-type_dom"/>
    <property type="match status" value="1"/>
</dbReference>
<feature type="region of interest" description="Disordered" evidence="1">
    <location>
        <begin position="1286"/>
        <end position="1358"/>
    </location>
</feature>
<dbReference type="Pfam" id="PF13229">
    <property type="entry name" value="Beta_helix"/>
    <property type="match status" value="1"/>
</dbReference>
<dbReference type="InterPro" id="IPR013320">
    <property type="entry name" value="ConA-like_dom_sf"/>
</dbReference>
<dbReference type="InterPro" id="IPR006626">
    <property type="entry name" value="PbH1"/>
</dbReference>
<feature type="region of interest" description="Disordered" evidence="1">
    <location>
        <begin position="119"/>
        <end position="138"/>
    </location>
</feature>
<evidence type="ECO:0000259" key="3">
    <source>
        <dbReference type="Pfam" id="PF13229"/>
    </source>
</evidence>
<feature type="region of interest" description="Disordered" evidence="1">
    <location>
        <begin position="3962"/>
        <end position="3988"/>
    </location>
</feature>
<dbReference type="PROSITE" id="PS00018">
    <property type="entry name" value="EF_HAND_1"/>
    <property type="match status" value="3"/>
</dbReference>
<feature type="domain" description="GEVED" evidence="4">
    <location>
        <begin position="2428"/>
        <end position="2530"/>
    </location>
</feature>
<feature type="compositionally biased region" description="Acidic residues" evidence="1">
    <location>
        <begin position="1829"/>
        <end position="1838"/>
    </location>
</feature>
<reference evidence="5 6" key="1">
    <citation type="submission" date="2018-03" db="EMBL/GenBank/DDBJ databases">
        <title>Whole genome sequencing of Histamine producing bacteria.</title>
        <authorList>
            <person name="Butler K."/>
        </authorList>
    </citation>
    <scope>NUCLEOTIDE SEQUENCE [LARGE SCALE GENOMIC DNA]</scope>
    <source>
        <strain evidence="5 6">BS2</strain>
    </source>
</reference>
<dbReference type="InterPro" id="IPR011044">
    <property type="entry name" value="Quino_amine_DH_bsu"/>
</dbReference>
<feature type="domain" description="DUF11" evidence="2">
    <location>
        <begin position="6448"/>
        <end position="6537"/>
    </location>
</feature>
<feature type="region of interest" description="Disordered" evidence="1">
    <location>
        <begin position="1496"/>
        <end position="1518"/>
    </location>
</feature>
<protein>
    <submittedName>
        <fullName evidence="5">Uncharacterized protein</fullName>
    </submittedName>
</protein>
<dbReference type="Proteomes" id="UP000240254">
    <property type="component" value="Unassembled WGS sequence"/>
</dbReference>
<dbReference type="Pfam" id="PF01345">
    <property type="entry name" value="DUF11"/>
    <property type="match status" value="1"/>
</dbReference>
<dbReference type="EMBL" id="PYMK01000010">
    <property type="protein sequence ID" value="PSU28773.1"/>
    <property type="molecule type" value="Genomic_DNA"/>
</dbReference>
<gene>
    <name evidence="5" type="ORF">CTM88_10625</name>
</gene>
<accession>A0A2T3IKA4</accession>
<evidence type="ECO:0000259" key="2">
    <source>
        <dbReference type="Pfam" id="PF01345"/>
    </source>
</evidence>
<feature type="domain" description="GEVED" evidence="4">
    <location>
        <begin position="5350"/>
        <end position="5441"/>
    </location>
</feature>
<feature type="domain" description="GEVED" evidence="4">
    <location>
        <begin position="4921"/>
        <end position="5008"/>
    </location>
</feature>
<feature type="domain" description="GEVED" evidence="4">
    <location>
        <begin position="4015"/>
        <end position="4103"/>
    </location>
</feature>
<dbReference type="SUPFAM" id="SSF103647">
    <property type="entry name" value="TSP type-3 repeat"/>
    <property type="match status" value="1"/>
</dbReference>
<proteinExistence type="predicted"/>
<feature type="domain" description="GEVED" evidence="4">
    <location>
        <begin position="7402"/>
        <end position="7480"/>
    </location>
</feature>
<dbReference type="CDD" id="cd01951">
    <property type="entry name" value="lectin_L-type"/>
    <property type="match status" value="1"/>
</dbReference>
<dbReference type="RefSeq" id="WP_107204547.1">
    <property type="nucleotide sequence ID" value="NZ_PYMK01000010.1"/>
</dbReference>
<dbReference type="OrthoDB" id="5829145at2"/>
<comment type="caution">
    <text evidence="5">The sequence shown here is derived from an EMBL/GenBank/DDBJ whole genome shotgun (WGS) entry which is preliminary data.</text>
</comment>
<feature type="region of interest" description="Disordered" evidence="1">
    <location>
        <begin position="5720"/>
        <end position="5745"/>
    </location>
</feature>
<evidence type="ECO:0000313" key="6">
    <source>
        <dbReference type="Proteomes" id="UP000240254"/>
    </source>
</evidence>
<dbReference type="InterPro" id="IPR001434">
    <property type="entry name" value="OmcB-like_DUF11"/>
</dbReference>
<dbReference type="InterPro" id="IPR045474">
    <property type="entry name" value="GEVED"/>
</dbReference>
<feature type="domain" description="Right handed beta helix" evidence="3">
    <location>
        <begin position="3502"/>
        <end position="3664"/>
    </location>
</feature>
<dbReference type="InterPro" id="IPR013783">
    <property type="entry name" value="Ig-like_fold"/>
</dbReference>
<feature type="compositionally biased region" description="Basic and acidic residues" evidence="1">
    <location>
        <begin position="1298"/>
        <end position="1308"/>
    </location>
</feature>
<dbReference type="SUPFAM" id="SSF49899">
    <property type="entry name" value="Concanavalin A-like lectins/glucanases"/>
    <property type="match status" value="1"/>
</dbReference>
<feature type="domain" description="GEVED" evidence="4">
    <location>
        <begin position="1180"/>
        <end position="1274"/>
    </location>
</feature>
<feature type="domain" description="GEVED" evidence="4">
    <location>
        <begin position="6927"/>
        <end position="7001"/>
    </location>
</feature>
<feature type="domain" description="GEVED" evidence="4">
    <location>
        <begin position="2020"/>
        <end position="2114"/>
    </location>
</feature>
<dbReference type="SUPFAM" id="SSF117074">
    <property type="entry name" value="Hypothetical protein PA1324"/>
    <property type="match status" value="1"/>
</dbReference>
<feature type="domain" description="GEVED" evidence="4">
    <location>
        <begin position="6368"/>
        <end position="6441"/>
    </location>
</feature>
<feature type="compositionally biased region" description="Low complexity" evidence="1">
    <location>
        <begin position="1329"/>
        <end position="1342"/>
    </location>
</feature>
<evidence type="ECO:0000313" key="5">
    <source>
        <dbReference type="EMBL" id="PSU28773.1"/>
    </source>
</evidence>
<dbReference type="SUPFAM" id="SSF50969">
    <property type="entry name" value="YVTN repeat-like/Quinoprotein amine dehydrogenase"/>
    <property type="match status" value="1"/>
</dbReference>
<feature type="region of interest" description="Disordered" evidence="1">
    <location>
        <begin position="5296"/>
        <end position="5316"/>
    </location>
</feature>
<feature type="region of interest" description="Disordered" evidence="1">
    <location>
        <begin position="1810"/>
        <end position="1860"/>
    </location>
</feature>
<dbReference type="Gene3D" id="2.60.40.10">
    <property type="entry name" value="Immunoglobulins"/>
    <property type="match status" value="2"/>
</dbReference>
<dbReference type="GO" id="GO:0005509">
    <property type="term" value="F:calcium ion binding"/>
    <property type="evidence" value="ECO:0007669"/>
    <property type="project" value="InterPro"/>
</dbReference>
<sequence>MLSSLYSKCLDILSKMSLAGRLIYLISIQGIRLLSVLKKIGIDLFYYVGKNIHSCRKIFKSFLSLGFISIVSLFSSEVLATKDFGDAPDDYKTIISSGGPNHVASSNLFIGDVAPDIESDGQPNSDATGDDANGDDEESFTSHIVSYEDGDTTYSTDVKVTNLSGVTANLYGWIDLNQNQQFETNEFASVTVPSGTNGSNVTLVWNDLSEIQDGLTFARFRLTTDDLASGSSLTGLGHIGHDSYGLFTNSDETRVYAIAHHRNPHEPAVFCYDIITGALCPGYDNGAGNPDGKHLDTGGNANTRTPHQGNHIAVNNKIYIPTEYGMSCWNMDTDNSCGFVSFMGAFGNGKTDIANNCGSTDHTCRSMPGLVGNKMYVMDDSTKIECVTTMMTDCSGYPIDITSIVGLGVTGADTRTEVIGDRVYFAYSRNAGQRFVMCWDTTNDEMCSDFNSQQPILLLIQEDDAERDNFFVSYDSSSNPVAVCGGDASIDPVICVDITTGQINNALLNGINFNTNGVYFQEVAALNSSGQMVTYFAGLDNAISYNWATGTQTTYTNLNDPGRQFHAAHDAGDGCIRYTMQGGVKELDVSQGMPSAGVSEFGCRSYSSSNFATDATNGEIEDHQVTIEKFIVPTSPPSVASGDFDKDGVPDSRDLDDDNDGILDVDEGCSVVHNENFERFADAFNEIPSLQAAIDTTTVEATGFESTGQYTLEPTLVVPFLGGGTTPTNSQGQQVGSYLAGSGCSETTTLWDDGNGNVYLIFGTHDYQGGGVPSTDVCEANDPKQAGYIYKPVNKLPVQPNTNYVFSVDVKINTNNLQGHPSNTVPNVEPEIHFYVDGVSVAQYIPDRSASITTAEYKTFTFTWNSGNKTSIDWGVYNRTTESSGNDFSIDNVLFQAQTAASITNCLDIDADDDGIPDNIEAQTTEDYIFPSNDDAATYNANDGVNSSYITTNNGGPGLIPVNTDATSSIAIRVDTTPDYIDIDSDGDGVLDIAENGPDNIHPGSGANTDTDGDGLWDIFDATDSSGANAWHPDDELTTASIAQRVNSFGDVDGDVSGFEPLSQDLDFRDGDEPSQQPVYDFGDAPDGLDGEESYKTLAASNGPRHLPSTQLYMGPNPTDIESDALITLLADGDDNTDTDDEGALSGYYPNKVINVGNADDDHWVRFNPLTNETGQDAFFYAWVDWNKNGIFEVDEGLAASNSGTVGEALFYATWNEIMDTRITVPSDFDNGYYFMRIRLSATQIDLQGATGTDEDPRSLGVVEQIGAVEDHRVYFGRFDMGDLRDTADGTSSTTSTVDHRTHIRDNGPAHFPSADLFIGTNPTDPDPYNTSTYNTTYTSSYANKDDNTGTPTAIRDDEDALPAPQVTVNETDNLVTFDIPVSNNTGADAYLYAWLDADHNGQLDVGELTSVGSIADDGAIVIPDNGGSATNYSITWDNITSWPLLNQHYGIRFRLSETKLALAGATVAEEDPRALGVAFTHGEIEDYSIRVVASGGTGGGSTESDFDRDGVPDSIDIDDDNDGILDIDELGFDPNYLYRDYFDAANVNDSNQCPLVKHTGDGFYYAPSHVGGVGDSNPSGNALACAGQHGMGSNTGNQVNNTWQGYGGSCTSGRYYAYLTLCNEFDTAGRCAGQGLTATSFNDEFYRVKSQYLPSTTLQAGVTYRLRVLMSQTTMTKTQGVINNQIINPNETIVNGEYYYTFDYTPSSNEPLTTIAVRNNFVASGSNNSGQGNDFAICGVELLTKDLDVTQAGHHRDIDADDDGIPDNIEAQTSDDYILPNVNSFAQYIANDGLNTAYLTTSSTGGLGLTPVNTDQSAPSDSDTIPDYIDDDSDADGTADVAENGPLHPDSITSTTDTDGDGLLDIFDANNDLAINGSSPGQWSPTDEVTASTVAHLKTIFGDGDTDAVDGAIIPLQQDLDYRDVDSLGTPADYGDAPSTYKTLAADNGPSHIPSTALYLGTAATDIENDGFPNTDASGDDDNDVNDEDGLDTYNLLANKNFISQSIKVTNTSGSEAFLYAWLDMNRNGSFEVNELFVSGREGDGGYGIDSNEPDDAVIHLNWRFDSTVADGSLYMRVRLTDQVLDIAAATNNDIDPRSFGAGSIGEVEDHKVELIVPISTGNQCVIDLISPSFETQTSRGSSNGRSIVIVDSDAPWYSWTEDGTADHFDGTRPDWFDNYAPTDGSRLVGLTYNLENQEGLSLDLPSALIAGETYKLTLDIAGGKLNAGKFNQAANIDLRIWGNTQTNVVAPGKLTVPTGHVQLASQSVSSNTVLSTQEITFTPTQNMNSISLSIFTTDSISVNTTNYGIVFDNLSLTNESNSCSTDLDYGDAPDGISGEPSYKTLLANNGPSQIASTTVRLGEVETDIDTDGQPTLNADGDDINNNDDDDVLNISLQNNIINIGAETSQYKIKLTPIYNTGGNNAYLYVWVDWNKNGIFEVDEVLSRVGTSYPAGKEGENHVGINTNNPQEADMILDLPASVVAGNYFMRVRLTENDPLDLAGATGSDEDPRSIGAVSEKGEIEDHQIRIDRFDMGDLRDELVGLSTNPSSVDYTTRLEHGGPAHYPSTALFIGTEATDADTVDLTNINYFNNDDPQRDDETGTGVDDEDAIGPIDIKDTDNLVSFDIPVTNTTGQDAYLYAWFDFDRDSVMEVGELTAVSGGANNGAIVIPSSSGSQTVSITWTNLPTWQYINKYYSIRLRLSEDIIPLNSASGTAEDPRQLGILMNRGEVADFHVYVQANGTGGGNTQDDFDRDGVPDSIDIDDDNDGILDLVELGYDPNYLFADWFEPASGTAPSHCPLVKHTANGEYNPLVHGGNSACGLPGETSNNQRNSVWGNYGGEKCSTSANPYGRGWGYLTRCSEGDTGNNCQGTTSHVGDWYILQNQFLPSGDVFKAGETYTLRLHVNVWHSPISQFRAVINGQTLSPNEALTASGDQILTFTYTPSADAPLSSLRLRNVSGGNSGQGNDWGFCGVELLNQTLHQQQQSGVVEGNHLDIDSDDDGIPDNIEAQTSEDYILPNVNSFAQYIANDGLNTAYLTASAQGTKGLTPVNTDQVVPADIDAIPDYVDDDSDGDGISDLIENGAGHPNTITSTTDTDGDGLLDIFDSIDDSSVIGSAPGNWSPTDEVTASTVAHLKTIFGDADNDAVDGAIVPLQLDLDYRDYAPSSAPPTGTFSVNGTVFEDITGDGIFYDGDVVFNDNTGDQRGLSNVIVTIYFDDGDNLPNSGDTLVSTVTTDANGDYEFTGLGTGVYWIAPDAPTVSSNGSTGLVAEQTFGMATQFQIPQTWGIQSYCADGSGGSILSSDTTHFNDACYGGKSATAADDKTDAGTREHVTGFLLDSQIQALGNLSFGFSFNVVVNTESSGTGSYEQFLQNANAYSGPNVMRFVPAVSPNRATWWETSTTDTTSFTALTDSDTTIDGKAYDYKDGNADRNEDPSLLGPVTSVGADWNTRTISQVDAPDFAINHLRNNTCGRSFYAQTNAESISWSGCAAIETTSNAHNITVQNIGVYSDDSDGTVSGPAFFARDAIQNFDFNNNVIGVLPTGVEATNQLYRGVIINNGNNWSGEIDYDGSGEIDSNYFANTWDTAIIIWYITGPLDPRDKFVISDNYIIDVDGSGIVLDRGTNATTIKGNYIDNAKFAGIDNASGASYLDILQNTVTNTQGFFDKSNTAYDNAHVSEWYPHSGISLGYGSSIVAEYNKVINGAAGVNGVDYAPGLGRGIKISKNQFGNNGGIAIDIGEEDGIDTNPHQGDSRRCYLSTYHGTPTVTGPALPLIEKAELSGNTLTVEGQHCNGAFVSENSYEIQFYIVSGDATDTSTSSTTASPVGGWSFMPNIGNEITGLTYGEGVTYLGSLTQQTNGTFSGTVNVSGLSVGDTIGAISFSDHAVGTGQVPGQTSEFSANFIVGAGDLDYGDAPDDGDANSGNDYLTTAATGGAAHAIVNTGATVYLGTIAPDSDDGTLQNSDATADDSNEGSSGINDEDAFATPIQIQTNATGYSKEIACNGDGANIYAWIDLNQNGVFETTEAAAPITCSDTGGGDGSATLTWSGWSPVSTANTFMRVRITTDTLTDANTGDALDSRSIGMANDGEVEDHQVTIADCVTSVSTGFSDYVSPAESQSAGRPAKEVYRPFGVEIYESHKSGNYPFRENALINTDGGQPGIFWVGDRALSIDLVNTDGSKRTANAVGIVPDQAGDGATQLTLVAFDINNNQIGSKTITEANTHNNSNINPPIILTTADTGGVPIHRVAYHNDRSSASVIGVVGALIEECIVSSIDYGDAPDDGNASSGGDYLTLAATGGASHTVPGTGATVYLGTIAPDTDDGTLQNSDATADDISSGTNDEDAFATPINIETNATGYSKEIACNGDGANIYAWIDLNQDGVFETTEAAAPVTCSDTGSGDGSATLTWSGWSPVSTANTFMRVRITTDTLTDANTGDALDSRSIGAATDGEVEDHELVVATSYVIQNCENSADLTQKWWVQGGNRAIIDFTNPDGSGYPTITQANGTNMATGAGATEGTVTITDPLNGEVIVYGDGSNIYHGQTNAVLSVPFPTGASADFPIAITPKPGGDLNKFYIFGNNFSQISAGELDFSTSIISNLGTIQSSSGLESQLVVPHSNRSDSWLLTLNQSGQLQAYALTSTGISFTPVTSSVPGSNGSNSKGAMDYSPVTGKLAIAKDGISAIFIGDFDANTGQIINVISVTDTIARVGSSPRFSPDGQRVFFENAGGGDNGPLTYYDITTDTVTAVSGMPGTVNSLKFGPDGRLYVWRGTNLDVIENWATTPTYITSLTLPGSLGVESLPEVYAYCDFTGGTVSITDYGDAPDSTVGINTQDYRTSKADNGPSHSISTDLFLGTNATDGESDALGVDQLLAQGDDLDANNDEDGLSQVELVNTATEYSMPVKVTNTTGSDAYLYAWVDWNNNGRFDADEAVSGMPLTVANSDTSATITWNTLPSLTTGATYYVRMRLSDVVLTGSPTGSDEDPRSFGAASTGEVEDHLLTIIDPSLPINPVCLTDVMRNTLTDYVAWNGNNNGYNEQYTANSWSADLPIQQGFQVIGRLESTSSVPINTNSASGHTGVSISRTASFAVREMANYATSFNSIPNGEVSITYSYLPVTGNEDSAISFEISNFWHTGIYTDDMTVSFTGNFGQGRTYIKPPESSGAGNLLVPTYDPTGVDIEPAKVYTILDLRQGKTGTAGGGVAYPVFTLAAGQSITINVGNIPSGLTYYMETHHYRVSDCTSTSDADYGDAPDLGIGNGAGNYRTLNNDNGPYHVNDGTTNIYIGTTAPDDESEGMQSTNADGDDVDGTDDEDSLGVTALYETSTAFSYNQLVNNTSGSDAYLYAWVDWDNNGTFDKDEFVGGGASAGAPIIISTGSTNVETSMLWNTLPALSSMDEYYLRVRISDQLLSDSVSGSSEDPRSFGNGGAGEIEDQILVVEIEPTIPQVYCAVSNSAETGEKITQLDGYNNDPADGFSGVTVVGDELQSQAGSGQPSKRFELEILAPNQQITYPIGIEVEMRLRNLNSGDGDALFWLTDHTNMNGVLIGDNAVYLGVDALWNGTNTTVSSYSQSPVTVMSNSAGYMTTAYKRYRLNMFVQSDNSVTMQVITMNDDGSIIETSPVMAGDQTFDPSQGIYFAHTGHNNDPASQRHIFGEINVVAMNGVACDYGDAPDANVGTTLGDYKTRAVSNGPSHAIDGFIYLGSSAPDSDIDAFGDGADVNGNGSDDDTKGTTPDDEDAITGTLSLSSNDFSLNVACNDFSSGSGDLGATVHAWVDANVNGDFEVSEYTSSACDDTSATADGTSSLNWTGLQRTGAGDSYIRLRITNDTLVDVDGLDSDDRAYDSVSNGEVEDHPITISPVITGYVFNDNGGSTGTSTNAIKDGDELGITNVYVTLYNKTDNVCTSVLTSDGTTDANGDGNIDNADVGYYSFDGELNKDYALYETDGITPPLDCSAGPPSIGTIDPATGTALGRDISDPPNYVSVNPNVHDIGVMTTSVNHDFADKQYTNEYPTCDTSAYLAKNTPSELYQVNLVTADETELGTASSKTYNAIGYSIAQNLIWGVYGKNESGIGSDVVAINRNNEEVLSFNIPELNGISFASGDVTDDDLLILISDAATGRRMYFVDVNVNSATYGQYLDRSAAMNIALGDFAIHPLNTNTAWGVDSDKKLYRIDFIADRASSTYTASATNIGQTNIVPASGAVGAFYFDNLGFAYASVNADGSLWRFDLSNLSAPAADLRQAINSGDGVAASGNDGARCRYAPVPTDYGDAPTTLGYATDLADMGPRHQTDTGLPFIGAIGPDNENDGQPTATANGDDANGLVPDDEDGFTQPQINGFLVEDDVVSLTVPVVTSGNDNLHGWIDFDGDGSFDADEYATAVFSADGDVQLDFTVPADVQPINSFVRLRTCSSSFSCNTPTGSVEDGEVEDHAISLLPVGDLELNLTLDPSVNVTIGIPFNVIVSVENKGTTVAANTKVTLPIPAGYSFVKAYAGDGVTEITTYDPLTGELDLGTIGLGFNDYAIIRLAPQDMSAPSINAEIIATDIIDIDSTPNNGFGNGEDDTDIVTPVITNIIQPGACDAPVVFEGGDAYQSANGEYIVTESQTNQQGYLWSYGFIDLNQPLYAELAVYLGDRTCNTGCPNGIESGADGMTFVLSADSRDLNAFGAFGGGLGVGDIFGATPVAPSIVFEFDTFDNTFIGATDDALGGQYIDHTGVYLNGDVYTPDPANTLIPATSVNGGELEDGRYHIAQFEWDPTTNIFTYYMDGVVIGQFTRDIRADIGTRMVRFGFTGSTGDGYNLQKGCFTHAPNVLGSDLGDAPDTTVGTGPNNYTTIYENDGAMHVQADTDDNGAIDLRLGDEWDADLGDLQDIGALADDNNNFDDEDGINALLSATKGDDFNLEIMVLEDAARTSTGQQLHAWLDFNLDGDWDDANEKIVTEPNAAIGSNSFTIPIPSDATVGYSYLRVRLCSGTECSQPTGMAFDGEVEDYRILISDLVGNSTCDLIVQTQKPIATTDYNFNAIDVTSNPISFTDIVSPIVITNQPNINNINAIGFNRTSGLIYGTFTDMSQTDRIHHLFVTDKTGTSFIDLGPITAAGNATIRRLTDGESFDFVEGDSLRHSGYSSTATVLSSPTMGDVTIDGNTLVVWRTTWDSLVKIDLNSQTFTVVNIDIAAMGGSLTGGAIEVGADLAISPQTGLGYMVDLVGGNLYSVDLTSGAIVQQDLVYFGSEPTLDVNNKLQAGGLIIDNALSLYAITNGGNHDTNQSGAIDLDKRSVIYRINLPLAEIEFVTATDAESLQGNDAAGCYDAVDYGDADANYGIASHAYFDAALDGSADLMLGSRWDPEFSQWSTVDASGDDVHGQDDEDLNIPTQIVVETATNLPINVVGNGFISIWVDLNNNEDFTDANEQLVNDQAVITGNNTIPITLDATTAAGFNGNTVMRIRLCSAAGSCNTPEGAAADGEVEDHWFELLNRIILSGFVFEDNGIGGATAAHDGVIDGGEIGLGNFTVNVTFKDTGVTGINNGDIIATEVTSGDGSYQFEIGVDFANKNLSLNVVKQADWIDISESDVTTISQVTSTLVTDSDMVVNANAGDIITELNFGKVKEPRMEPDNFTEAEPGKPVMFEHKFTAATSGTVDFSIINVNVEPANDSWSSVLYLDDNCNGNVDGVDASITAPVSVTGNTAICLISKVFVPANASLNAQYNYEIEANMVFEDSTGTGHGVTRLVVDSDTVRATYTGAGELKLEKTVQNITQGSAASVSNTGKPGDVLEYVITYSNVGSGPIKEITVFDTTPAFSSLNTAVDCSGVPASLACAVSTPDGTNGLGYQGEVKWTLTNELQPGESGTVKYQIIIE</sequence>
<dbReference type="InterPro" id="IPR056573">
    <property type="entry name" value="Lectin_L-type_dom"/>
</dbReference>
<dbReference type="InterPro" id="IPR039448">
    <property type="entry name" value="Beta_helix"/>
</dbReference>
<feature type="compositionally biased region" description="Low complexity" evidence="1">
    <location>
        <begin position="1851"/>
        <end position="1860"/>
    </location>
</feature>
<organism evidence="5 6">
    <name type="scientific">Photobacterium aquimaris</name>
    <dbReference type="NCBI Taxonomy" id="512643"/>
    <lineage>
        <taxon>Bacteria</taxon>
        <taxon>Pseudomonadati</taxon>
        <taxon>Pseudomonadota</taxon>
        <taxon>Gammaproteobacteria</taxon>
        <taxon>Vibrionales</taxon>
        <taxon>Vibrionaceae</taxon>
        <taxon>Photobacterium</taxon>
    </lineage>
</organism>
<evidence type="ECO:0000259" key="4">
    <source>
        <dbReference type="Pfam" id="PF20009"/>
    </source>
</evidence>
<dbReference type="InterPro" id="IPR028974">
    <property type="entry name" value="TSP_type-3_rpt"/>
</dbReference>
<dbReference type="Pfam" id="PF20009">
    <property type="entry name" value="GEVED"/>
    <property type="match status" value="11"/>
</dbReference>
<feature type="compositionally biased region" description="Acidic residues" evidence="1">
    <location>
        <begin position="128"/>
        <end position="138"/>
    </location>
</feature>
<feature type="domain" description="GEVED" evidence="4">
    <location>
        <begin position="5779"/>
        <end position="5865"/>
    </location>
</feature>
<dbReference type="InterPro" id="IPR018247">
    <property type="entry name" value="EF_Hand_1_Ca_BS"/>
</dbReference>
<feature type="domain" description="GEVED" evidence="4">
    <location>
        <begin position="4377"/>
        <end position="4463"/>
    </location>
</feature>